<protein>
    <submittedName>
        <fullName evidence="1">Uncharacterized protein</fullName>
    </submittedName>
</protein>
<dbReference type="AlphaFoldDB" id="A0A448B1B7"/>
<organism evidence="1 2">
    <name type="scientific">Chryseobacterium gleum</name>
    <name type="common">Flavobacterium gleum</name>
    <dbReference type="NCBI Taxonomy" id="250"/>
    <lineage>
        <taxon>Bacteria</taxon>
        <taxon>Pseudomonadati</taxon>
        <taxon>Bacteroidota</taxon>
        <taxon>Flavobacteriia</taxon>
        <taxon>Flavobacteriales</taxon>
        <taxon>Weeksellaceae</taxon>
        <taxon>Chryseobacterium group</taxon>
        <taxon>Chryseobacterium</taxon>
    </lineage>
</organism>
<gene>
    <name evidence="1" type="ORF">NCTC11432_01828</name>
</gene>
<sequence>MYMNKLFFLNINEKLIFLLMLAFNALAYAQCIPYTGQTMTSGNTYCLNGNLTVNTNISIPNGATLIIQSGQLQSNSIQVDGILEITGGTSVKSTGTVKVGTFGSQKNSKIKLGTKSFLSLVGSVIQEDPTFGGFYPGTTSVIEMGTSSVVEICGTFTQQSTTYPSVEYVGAPAGKAYCIAKADVSGGGGASIISDDSQIVTIAMGSVIGLGMGNSSFCGPNATKAMCPSLWPEGLSEDKTSCGNAPVIIDDIDGFCTKSGITGTPDGYTRFGITVQQKNNSWPENIPNGFLAMESKNKGFVITRVQHVSQTPQPGDAIAEPKEGMLLYDIQDKCVKLYNGTEWKCIQKSCND</sequence>
<dbReference type="KEGG" id="cgle:NCTC11432_01828"/>
<accession>A0A448B1B7</accession>
<evidence type="ECO:0000313" key="1">
    <source>
        <dbReference type="EMBL" id="VEE06805.1"/>
    </source>
</evidence>
<dbReference type="STRING" id="525257.HMPREF0204_12630"/>
<dbReference type="Proteomes" id="UP000279227">
    <property type="component" value="Chromosome"/>
</dbReference>
<dbReference type="EMBL" id="LR134289">
    <property type="protein sequence ID" value="VEE06805.1"/>
    <property type="molecule type" value="Genomic_DNA"/>
</dbReference>
<name>A0A448B1B7_CHRGE</name>
<evidence type="ECO:0000313" key="2">
    <source>
        <dbReference type="Proteomes" id="UP000279227"/>
    </source>
</evidence>
<proteinExistence type="predicted"/>
<reference evidence="1 2" key="1">
    <citation type="submission" date="2018-12" db="EMBL/GenBank/DDBJ databases">
        <authorList>
            <consortium name="Pathogen Informatics"/>
        </authorList>
    </citation>
    <scope>NUCLEOTIDE SEQUENCE [LARGE SCALE GENOMIC DNA]</scope>
    <source>
        <strain evidence="1 2">NCTC11432</strain>
    </source>
</reference>